<dbReference type="InterPro" id="IPR029358">
    <property type="entry name" value="CFAP96"/>
</dbReference>
<keyword evidence="3" id="KW-0206">Cytoskeleton</keyword>
<reference evidence="7" key="1">
    <citation type="submission" date="2025-08" db="UniProtKB">
        <authorList>
            <consortium name="RefSeq"/>
        </authorList>
    </citation>
    <scope>IDENTIFICATION</scope>
</reference>
<dbReference type="Proteomes" id="UP000515154">
    <property type="component" value="Linkage group LG24"/>
</dbReference>
<organism evidence="6 7">
    <name type="scientific">Octopus sinensis</name>
    <name type="common">East Asian common octopus</name>
    <dbReference type="NCBI Taxonomy" id="2607531"/>
    <lineage>
        <taxon>Eukaryota</taxon>
        <taxon>Metazoa</taxon>
        <taxon>Spiralia</taxon>
        <taxon>Lophotrochozoa</taxon>
        <taxon>Mollusca</taxon>
        <taxon>Cephalopoda</taxon>
        <taxon>Coleoidea</taxon>
        <taxon>Octopodiformes</taxon>
        <taxon>Octopoda</taxon>
        <taxon>Incirrata</taxon>
        <taxon>Octopodidae</taxon>
        <taxon>Octopus</taxon>
    </lineage>
</organism>
<dbReference type="GO" id="GO:0005813">
    <property type="term" value="C:centrosome"/>
    <property type="evidence" value="ECO:0007669"/>
    <property type="project" value="UniProtKB-SubCell"/>
</dbReference>
<dbReference type="AlphaFoldDB" id="A0A6P7TJV2"/>
<dbReference type="GO" id="GO:0005881">
    <property type="term" value="C:cytoplasmic microtubule"/>
    <property type="evidence" value="ECO:0007669"/>
    <property type="project" value="TreeGrafter"/>
</dbReference>
<proteinExistence type="inferred from homology"/>
<protein>
    <recommendedName>
        <fullName evidence="5">Cilia-and flagella-associated protein 96</fullName>
    </recommendedName>
</protein>
<dbReference type="KEGG" id="osn:115223811"/>
<accession>A0A6P7TJV2</accession>
<evidence type="ECO:0000256" key="3">
    <source>
        <dbReference type="ARBA" id="ARBA00023212"/>
    </source>
</evidence>
<evidence type="ECO:0000313" key="7">
    <source>
        <dbReference type="RefSeq" id="XP_029650335.1"/>
    </source>
</evidence>
<dbReference type="RefSeq" id="XP_029650335.1">
    <property type="nucleotide sequence ID" value="XM_029794475.2"/>
</dbReference>
<evidence type="ECO:0000256" key="4">
    <source>
        <dbReference type="ARBA" id="ARBA00035656"/>
    </source>
</evidence>
<keyword evidence="6" id="KW-1185">Reference proteome</keyword>
<dbReference type="PANTHER" id="PTHR31144:SF1">
    <property type="entry name" value="UPF0602 PROTEIN C4ORF47"/>
    <property type="match status" value="1"/>
</dbReference>
<sequence>MDMDRIGLFSEMSYITIGDTYKEHRPGPRIKGKNFYVPGEKKISATQAGYFTETFSRVMDGEAYCDPVRLARQYRQKESKKNLGKEFIPSSGFKTSCGVGSYYGTIGGPVPALSPTPKPAPPFKPSLRNIFTNPPKKGTGYGTIGTGGWAPGFCSLGSPILHYLVVHRVKKQDKYFQIEEKSKFQMEENIPEHYRRISCQEESKKV</sequence>
<comment type="subcellular location">
    <subcellularLocation>
        <location evidence="1">Cytoplasm</location>
        <location evidence="1">Cytoskeleton</location>
        <location evidence="1">Microtubule organizing center</location>
        <location evidence="1">Centrosome</location>
    </subcellularLocation>
</comment>
<gene>
    <name evidence="7" type="primary">LOC115223811</name>
</gene>
<evidence type="ECO:0000256" key="1">
    <source>
        <dbReference type="ARBA" id="ARBA00004300"/>
    </source>
</evidence>
<keyword evidence="2" id="KW-0963">Cytoplasm</keyword>
<name>A0A6P7TJV2_9MOLL</name>
<dbReference type="PANTHER" id="PTHR31144">
    <property type="entry name" value="UPF0602 PROTEIN C4ORF47"/>
    <property type="match status" value="1"/>
</dbReference>
<dbReference type="Pfam" id="PF15239">
    <property type="entry name" value="CFAP96-like"/>
    <property type="match status" value="1"/>
</dbReference>
<evidence type="ECO:0000256" key="2">
    <source>
        <dbReference type="ARBA" id="ARBA00022490"/>
    </source>
</evidence>
<comment type="similarity">
    <text evidence="4">Belongs to the CFAP96 family.</text>
</comment>
<evidence type="ECO:0000313" key="6">
    <source>
        <dbReference type="Proteomes" id="UP000515154"/>
    </source>
</evidence>
<evidence type="ECO:0000256" key="5">
    <source>
        <dbReference type="ARBA" id="ARBA00035693"/>
    </source>
</evidence>